<dbReference type="Gene3D" id="2.60.40.10">
    <property type="entry name" value="Immunoglobulins"/>
    <property type="match status" value="1"/>
</dbReference>
<proteinExistence type="predicted"/>
<sequence length="574" mass="60947">MNFSKQILVLLGIFSVVTVSAQQVNDYRTNPTADVTVALNSATNWQIYTSPGGWITATTAPSLNTGFKTTTPFNTITVSAGDTWSHTTPLTFPASTNRGINFVIQGNIGTVSATLAFQNNTSTLVSIERSGSVDLANSLSTITFRNLSFIGTPSALSATITSSLTVLNNLTLNNATLTQNGSGRNMAVSGNVVFTGTSHLNLAGTSNILTLTSTSAFTNASSTSYIQMNGAARVVKPMTSGVAVTFPIGTTQYYLPATVTTGAGANKTVTVGVFTPATTDGTPGGPPFNATQLSWMVNAMWIIQTNMGGGGGNPGASGSSVSYQWPAALEGEHFSPLTNSQIGISSKASTVTTWSGAAQTTGNNSTNQLTLSNVVLGNATTSSFGIGNINSPLPLKTRDLVARWVGEEVKLSWTGEATATAAFFTVERSTELNGHYESIGDVPVSETGSIRYQFTDKAARQPTYYYRIRNTDENGKVTYTPSVKLQLATGRLVLEQFYPQPAKSQLNLNLVTEQSGNTEMFLVQSNGQTAWKQNMNLQKGRQTVQLNFPALSAGIYWLIIRKGEDQLQQTIIIQ</sequence>
<dbReference type="EMBL" id="BBWV01000002">
    <property type="protein sequence ID" value="GAO43209.1"/>
    <property type="molecule type" value="Genomic_DNA"/>
</dbReference>
<dbReference type="STRING" id="1220578.FPE01S_02_03130"/>
<keyword evidence="1" id="KW-0732">Signal</keyword>
<evidence type="ECO:0000256" key="1">
    <source>
        <dbReference type="SAM" id="SignalP"/>
    </source>
</evidence>
<dbReference type="Pfam" id="PF18962">
    <property type="entry name" value="Por_Secre_tail"/>
    <property type="match status" value="1"/>
</dbReference>
<feature type="domain" description="Secretion system C-terminal sorting" evidence="2">
    <location>
        <begin position="498"/>
        <end position="573"/>
    </location>
</feature>
<protein>
    <recommendedName>
        <fullName evidence="2">Secretion system C-terminal sorting domain-containing protein</fullName>
    </recommendedName>
</protein>
<organism evidence="3 4">
    <name type="scientific">Flavihumibacter petaseus NBRC 106054</name>
    <dbReference type="NCBI Taxonomy" id="1220578"/>
    <lineage>
        <taxon>Bacteria</taxon>
        <taxon>Pseudomonadati</taxon>
        <taxon>Bacteroidota</taxon>
        <taxon>Chitinophagia</taxon>
        <taxon>Chitinophagales</taxon>
        <taxon>Chitinophagaceae</taxon>
        <taxon>Flavihumibacter</taxon>
    </lineage>
</organism>
<comment type="caution">
    <text evidence="3">The sequence shown here is derived from an EMBL/GenBank/DDBJ whole genome shotgun (WGS) entry which is preliminary data.</text>
</comment>
<reference evidence="3 4" key="1">
    <citation type="submission" date="2015-04" db="EMBL/GenBank/DDBJ databases">
        <title>Whole genome shotgun sequence of Flavihumibacter petaseus NBRC 106054.</title>
        <authorList>
            <person name="Miyazawa S."/>
            <person name="Hosoyama A."/>
            <person name="Hashimoto M."/>
            <person name="Noguchi M."/>
            <person name="Tsuchikane K."/>
            <person name="Ohji S."/>
            <person name="Yamazoe A."/>
            <person name="Ichikawa N."/>
            <person name="Kimura A."/>
            <person name="Fujita N."/>
        </authorList>
    </citation>
    <scope>NUCLEOTIDE SEQUENCE [LARGE SCALE GENOMIC DNA]</scope>
    <source>
        <strain evidence="3 4">NBRC 106054</strain>
    </source>
</reference>
<dbReference type="NCBIfam" id="TIGR04183">
    <property type="entry name" value="Por_Secre_tail"/>
    <property type="match status" value="1"/>
</dbReference>
<dbReference type="InterPro" id="IPR013783">
    <property type="entry name" value="Ig-like_fold"/>
</dbReference>
<keyword evidence="4" id="KW-1185">Reference proteome</keyword>
<evidence type="ECO:0000259" key="2">
    <source>
        <dbReference type="Pfam" id="PF18962"/>
    </source>
</evidence>
<name>A0A0E9N036_9BACT</name>
<gene>
    <name evidence="3" type="ORF">FPE01S_02_03130</name>
</gene>
<evidence type="ECO:0000313" key="3">
    <source>
        <dbReference type="EMBL" id="GAO43209.1"/>
    </source>
</evidence>
<dbReference type="InterPro" id="IPR026444">
    <property type="entry name" value="Secre_tail"/>
</dbReference>
<feature type="signal peptide" evidence="1">
    <location>
        <begin position="1"/>
        <end position="21"/>
    </location>
</feature>
<dbReference type="AlphaFoldDB" id="A0A0E9N036"/>
<accession>A0A0E9N036</accession>
<dbReference type="OrthoDB" id="1440398at2"/>
<dbReference type="Proteomes" id="UP000033121">
    <property type="component" value="Unassembled WGS sequence"/>
</dbReference>
<dbReference type="RefSeq" id="WP_046369126.1">
    <property type="nucleotide sequence ID" value="NZ_BBWV01000002.1"/>
</dbReference>
<feature type="chain" id="PRO_5002430082" description="Secretion system C-terminal sorting domain-containing protein" evidence="1">
    <location>
        <begin position="22"/>
        <end position="574"/>
    </location>
</feature>
<evidence type="ECO:0000313" key="4">
    <source>
        <dbReference type="Proteomes" id="UP000033121"/>
    </source>
</evidence>